<dbReference type="SUPFAM" id="SSF109905">
    <property type="entry name" value="Surp module (SWAP domain)"/>
    <property type="match status" value="2"/>
</dbReference>
<dbReference type="Gene3D" id="1.10.10.790">
    <property type="entry name" value="Surp module"/>
    <property type="match status" value="2"/>
</dbReference>
<feature type="region of interest" description="Disordered" evidence="7">
    <location>
        <begin position="246"/>
        <end position="280"/>
    </location>
</feature>
<keyword evidence="4" id="KW-0677">Repeat</keyword>
<dbReference type="SMART" id="SM00648">
    <property type="entry name" value="SWAP"/>
    <property type="match status" value="2"/>
</dbReference>
<dbReference type="GO" id="GO:0045292">
    <property type="term" value="P:mRNA cis splicing, via spliceosome"/>
    <property type="evidence" value="ECO:0007669"/>
    <property type="project" value="InterPro"/>
</dbReference>
<dbReference type="PANTHER" id="PTHR15316">
    <property type="entry name" value="SPLICEOSOME ASSOCIATED PROTEIN 114/SWAP SPLICING FACTOR-RELATED"/>
    <property type="match status" value="1"/>
</dbReference>
<dbReference type="GO" id="GO:0005686">
    <property type="term" value="C:U2 snRNP"/>
    <property type="evidence" value="ECO:0007669"/>
    <property type="project" value="TreeGrafter"/>
</dbReference>
<organism evidence="9 10">
    <name type="scientific">Saccharomyces pastorianus</name>
    <name type="common">Lager yeast</name>
    <name type="synonym">Saccharomyces cerevisiae x Saccharomyces eubayanus</name>
    <dbReference type="NCBI Taxonomy" id="27292"/>
    <lineage>
        <taxon>Eukaryota</taxon>
        <taxon>Fungi</taxon>
        <taxon>Dikarya</taxon>
        <taxon>Ascomycota</taxon>
        <taxon>Saccharomycotina</taxon>
        <taxon>Saccharomycetes</taxon>
        <taxon>Saccharomycetales</taxon>
        <taxon>Saccharomycetaceae</taxon>
        <taxon>Saccharomyces</taxon>
    </lineage>
</organism>
<dbReference type="Gene3D" id="6.10.250.1320">
    <property type="match status" value="1"/>
</dbReference>
<dbReference type="InterPro" id="IPR000061">
    <property type="entry name" value="Surp"/>
</dbReference>
<feature type="domain" description="SURP motif" evidence="8">
    <location>
        <begin position="11"/>
        <end position="49"/>
    </location>
</feature>
<evidence type="ECO:0000313" key="10">
    <source>
        <dbReference type="Proteomes" id="UP000501346"/>
    </source>
</evidence>
<evidence type="ECO:0000256" key="6">
    <source>
        <dbReference type="ARBA" id="ARBA00023242"/>
    </source>
</evidence>
<feature type="compositionally biased region" description="Basic and acidic residues" evidence="7">
    <location>
        <begin position="246"/>
        <end position="261"/>
    </location>
</feature>
<evidence type="ECO:0000256" key="4">
    <source>
        <dbReference type="ARBA" id="ARBA00022737"/>
    </source>
</evidence>
<dbReference type="OrthoDB" id="447637at2759"/>
<dbReference type="GO" id="GO:0071013">
    <property type="term" value="C:catalytic step 2 spliceosome"/>
    <property type="evidence" value="ECO:0007669"/>
    <property type="project" value="TreeGrafter"/>
</dbReference>
<dbReference type="GO" id="GO:0071004">
    <property type="term" value="C:U2-type prespliceosome"/>
    <property type="evidence" value="ECO:0007669"/>
    <property type="project" value="TreeGrafter"/>
</dbReference>
<dbReference type="EMBL" id="CP048991">
    <property type="protein sequence ID" value="QID80283.1"/>
    <property type="molecule type" value="Genomic_DNA"/>
</dbReference>
<keyword evidence="2" id="KW-0507">mRNA processing</keyword>
<dbReference type="GO" id="GO:0003723">
    <property type="term" value="F:RNA binding"/>
    <property type="evidence" value="ECO:0007669"/>
    <property type="project" value="InterPro"/>
</dbReference>
<sequence length="280" mass="32995">MEPEDTQLKEDIKTTVNYIKQHGVEFENKLLEDERFSFIKKDDPLHEYYTKLMNESTVTVSGEDNDRKSEREIARPPDFLFSQYDTGISRRDMEVIKLTARYYAKDKSIVEQMISKDGEARLNFMNSSHPLHKTFTDFVAQYKRVYSFTGQEIKKSKRTILDNCFERAQYWEFEKDKNREHDKLVELCKIQFAAIPWDKFTQVAKFSIPEDTEIFEGSLDLEQMRLRRVQTGIKLFDSIKPTNEEEKIVSDQGKQKGGDSKGKKRKIRAVGETRLKKSKK</sequence>
<evidence type="ECO:0000256" key="1">
    <source>
        <dbReference type="ARBA" id="ARBA00004123"/>
    </source>
</evidence>
<name>A0A6C1DUK7_SACPS</name>
<keyword evidence="10" id="KW-1185">Reference proteome</keyword>
<proteinExistence type="predicted"/>
<comment type="subcellular location">
    <subcellularLocation>
        <location evidence="1">Nucleus</location>
    </subcellularLocation>
</comment>
<evidence type="ECO:0000256" key="2">
    <source>
        <dbReference type="ARBA" id="ARBA00022664"/>
    </source>
</evidence>
<dbReference type="Proteomes" id="UP000501346">
    <property type="component" value="Chromosome ScX-SeX"/>
</dbReference>
<evidence type="ECO:0000256" key="3">
    <source>
        <dbReference type="ARBA" id="ARBA00022728"/>
    </source>
</evidence>
<dbReference type="Pfam" id="PF12230">
    <property type="entry name" value="PRP21_like_P"/>
    <property type="match status" value="1"/>
</dbReference>
<gene>
    <name evidence="9" type="primary">PRP21_1</name>
    <name evidence="9" type="ORF">GRS66_002598</name>
</gene>
<dbReference type="InterPro" id="IPR045146">
    <property type="entry name" value="SF3A1"/>
</dbReference>
<feature type="domain" description="SURP motif" evidence="8">
    <location>
        <begin position="95"/>
        <end position="135"/>
    </location>
</feature>
<evidence type="ECO:0000256" key="7">
    <source>
        <dbReference type="SAM" id="MobiDB-lite"/>
    </source>
</evidence>
<dbReference type="Pfam" id="PF01805">
    <property type="entry name" value="Surp"/>
    <property type="match status" value="2"/>
</dbReference>
<keyword evidence="5" id="KW-0508">mRNA splicing</keyword>
<dbReference type="AlphaFoldDB" id="A0A6C1DUK7"/>
<dbReference type="InterPro" id="IPR035967">
    <property type="entry name" value="SWAP/Surp_sf"/>
</dbReference>
<evidence type="ECO:0000313" key="9">
    <source>
        <dbReference type="EMBL" id="QID80283.1"/>
    </source>
</evidence>
<dbReference type="PANTHER" id="PTHR15316:SF1">
    <property type="entry name" value="SPLICING FACTOR 3A SUBUNIT 1"/>
    <property type="match status" value="1"/>
</dbReference>
<dbReference type="GO" id="GO:0000381">
    <property type="term" value="P:regulation of alternative mRNA splicing, via spliceosome"/>
    <property type="evidence" value="ECO:0007669"/>
    <property type="project" value="TreeGrafter"/>
</dbReference>
<keyword evidence="3" id="KW-0747">Spliceosome</keyword>
<accession>A0A6C1DUK7</accession>
<keyword evidence="6" id="KW-0539">Nucleus</keyword>
<protein>
    <submittedName>
        <fullName evidence="9">SF3a splicing factor complex subunit</fullName>
    </submittedName>
</protein>
<reference evidence="9 10" key="1">
    <citation type="journal article" date="2019" name="BMC Genomics">
        <title>Chromosome level assembly and comparative genome analysis confirm lager-brewing yeasts originated from a single hybridization.</title>
        <authorList>
            <person name="Salazar A.N."/>
            <person name="Gorter de Vries A.R."/>
            <person name="van den Broek M."/>
            <person name="Brouwers N."/>
            <person name="de la Torre Cortes P."/>
            <person name="Kuijpers N.G.A."/>
            <person name="Daran J.G."/>
            <person name="Abeel T."/>
        </authorList>
    </citation>
    <scope>NUCLEOTIDE SEQUENCE [LARGE SCALE GENOMIC DNA]</scope>
    <source>
        <strain evidence="9 10">CBS 1483</strain>
    </source>
</reference>
<dbReference type="PROSITE" id="PS50128">
    <property type="entry name" value="SURP"/>
    <property type="match status" value="2"/>
</dbReference>
<feature type="compositionally biased region" description="Basic and acidic residues" evidence="7">
    <location>
        <begin position="269"/>
        <end position="280"/>
    </location>
</feature>
<dbReference type="InterPro" id="IPR022030">
    <property type="entry name" value="SF3A1_dom"/>
</dbReference>
<evidence type="ECO:0000256" key="5">
    <source>
        <dbReference type="ARBA" id="ARBA00023187"/>
    </source>
</evidence>
<evidence type="ECO:0000259" key="8">
    <source>
        <dbReference type="PROSITE" id="PS50128"/>
    </source>
</evidence>